<organism evidence="10 11">
    <name type="scientific">Rhizorhabdus histidinilytica</name>
    <dbReference type="NCBI Taxonomy" id="439228"/>
    <lineage>
        <taxon>Bacteria</taxon>
        <taxon>Pseudomonadati</taxon>
        <taxon>Pseudomonadota</taxon>
        <taxon>Alphaproteobacteria</taxon>
        <taxon>Sphingomonadales</taxon>
        <taxon>Sphingomonadaceae</taxon>
        <taxon>Rhizorhabdus</taxon>
    </lineage>
</organism>
<evidence type="ECO:0000256" key="1">
    <source>
        <dbReference type="ARBA" id="ARBA00004167"/>
    </source>
</evidence>
<dbReference type="STRING" id="439228.SAMN06295920_10297"/>
<dbReference type="Pfam" id="PF10099">
    <property type="entry name" value="RskA_C"/>
    <property type="match status" value="1"/>
</dbReference>
<evidence type="ECO:0000313" key="11">
    <source>
        <dbReference type="Proteomes" id="UP000189818"/>
    </source>
</evidence>
<dbReference type="EMBL" id="FUYM01000002">
    <property type="protein sequence ID" value="SKB36369.1"/>
    <property type="molecule type" value="Genomic_DNA"/>
</dbReference>
<keyword evidence="3" id="KW-1003">Cell membrane</keyword>
<evidence type="ECO:0000256" key="4">
    <source>
        <dbReference type="ARBA" id="ARBA00022692"/>
    </source>
</evidence>
<keyword evidence="4" id="KW-0812">Transmembrane</keyword>
<keyword evidence="5" id="KW-1133">Transmembrane helix</keyword>
<evidence type="ECO:0000256" key="5">
    <source>
        <dbReference type="ARBA" id="ARBA00022989"/>
    </source>
</evidence>
<evidence type="ECO:0000256" key="3">
    <source>
        <dbReference type="ARBA" id="ARBA00022475"/>
    </source>
</evidence>
<name>A0A1T5AND1_9SPHN</name>
<comment type="subcellular location">
    <subcellularLocation>
        <location evidence="2">Cell membrane</location>
    </subcellularLocation>
    <subcellularLocation>
        <location evidence="1">Membrane</location>
        <topology evidence="1">Single-pass membrane protein</topology>
    </subcellularLocation>
</comment>
<sequence>MADDIDMLAGEYVLGTLDEAERRAFERRLLTDPAAVAAVATWQERLSPLLLAVPEEAPSSRLWTRIGAGAGPANDNGRLRRWQVATVAAALVALVSTGVALRPHAGPPAPAPQVAQQAPSPLFQSVAALSEQGGAPALLVTYDRERKEMRVMPVNVAPRPGHSLELWVIAGKAAPKSIGLMREDGATELDRMALDLQQEMTIAVSVEPKGGSPTGLPTGPVIYSGRMVSLPTS</sequence>
<dbReference type="GO" id="GO:0006417">
    <property type="term" value="P:regulation of translation"/>
    <property type="evidence" value="ECO:0007669"/>
    <property type="project" value="TreeGrafter"/>
</dbReference>
<dbReference type="Gene3D" id="1.10.10.1320">
    <property type="entry name" value="Anti-sigma factor, zinc-finger domain"/>
    <property type="match status" value="1"/>
</dbReference>
<evidence type="ECO:0000256" key="7">
    <source>
        <dbReference type="ARBA" id="ARBA00029829"/>
    </source>
</evidence>
<dbReference type="InterPro" id="IPR041916">
    <property type="entry name" value="Anti_sigma_zinc_sf"/>
</dbReference>
<evidence type="ECO:0000259" key="9">
    <source>
        <dbReference type="Pfam" id="PF10099"/>
    </source>
</evidence>
<reference evidence="11" key="1">
    <citation type="submission" date="2017-02" db="EMBL/GenBank/DDBJ databases">
        <authorList>
            <person name="Varghese N."/>
            <person name="Submissions S."/>
        </authorList>
    </citation>
    <scope>NUCLEOTIDE SEQUENCE [LARGE SCALE GENOMIC DNA]</scope>
    <source>
        <strain evidence="11">UM2</strain>
    </source>
</reference>
<dbReference type="AlphaFoldDB" id="A0A1T5AND1"/>
<feature type="domain" description="Anti-sigma K factor RskA C-terminal" evidence="9">
    <location>
        <begin position="86"/>
        <end position="221"/>
    </location>
</feature>
<evidence type="ECO:0000256" key="6">
    <source>
        <dbReference type="ARBA" id="ARBA00023136"/>
    </source>
</evidence>
<evidence type="ECO:0000256" key="2">
    <source>
        <dbReference type="ARBA" id="ARBA00004236"/>
    </source>
</evidence>
<dbReference type="PANTHER" id="PTHR37461:SF1">
    <property type="entry name" value="ANTI-SIGMA-K FACTOR RSKA"/>
    <property type="match status" value="1"/>
</dbReference>
<dbReference type="GO" id="GO:0016989">
    <property type="term" value="F:sigma factor antagonist activity"/>
    <property type="evidence" value="ECO:0007669"/>
    <property type="project" value="TreeGrafter"/>
</dbReference>
<dbReference type="InterPro" id="IPR018764">
    <property type="entry name" value="RskA_C"/>
</dbReference>
<evidence type="ECO:0000256" key="8">
    <source>
        <dbReference type="ARBA" id="ARBA00030803"/>
    </source>
</evidence>
<dbReference type="PANTHER" id="PTHR37461">
    <property type="entry name" value="ANTI-SIGMA-K FACTOR RSKA"/>
    <property type="match status" value="1"/>
</dbReference>
<dbReference type="OrthoDB" id="9816387at2"/>
<dbReference type="InterPro" id="IPR051474">
    <property type="entry name" value="Anti-sigma-K/W_factor"/>
</dbReference>
<accession>A0A1T5AND1</accession>
<dbReference type="GO" id="GO:0005886">
    <property type="term" value="C:plasma membrane"/>
    <property type="evidence" value="ECO:0007669"/>
    <property type="project" value="UniProtKB-SubCell"/>
</dbReference>
<keyword evidence="11" id="KW-1185">Reference proteome</keyword>
<protein>
    <recommendedName>
        <fullName evidence="8">Regulator of SigK</fullName>
    </recommendedName>
    <alternativeName>
        <fullName evidence="7">Sigma-K anti-sigma factor RskA</fullName>
    </alternativeName>
</protein>
<gene>
    <name evidence="10" type="ORF">SAMN06295920_10297</name>
</gene>
<proteinExistence type="predicted"/>
<dbReference type="Proteomes" id="UP000189818">
    <property type="component" value="Unassembled WGS sequence"/>
</dbReference>
<dbReference type="RefSeq" id="WP_079646840.1">
    <property type="nucleotide sequence ID" value="NZ_FUYM01000002.1"/>
</dbReference>
<keyword evidence="6" id="KW-0472">Membrane</keyword>
<evidence type="ECO:0000313" key="10">
    <source>
        <dbReference type="EMBL" id="SKB36369.1"/>
    </source>
</evidence>